<keyword evidence="2" id="KW-0805">Transcription regulation</keyword>
<dbReference type="PROSITE" id="PS50811">
    <property type="entry name" value="WRKY"/>
    <property type="match status" value="1"/>
</dbReference>
<feature type="compositionally biased region" description="Polar residues" evidence="8">
    <location>
        <begin position="319"/>
        <end position="336"/>
    </location>
</feature>
<dbReference type="PANTHER" id="PTHR32096">
    <property type="entry name" value="WRKY TRANSCRIPTION FACTOR 30-RELATED-RELATED"/>
    <property type="match status" value="1"/>
</dbReference>
<evidence type="ECO:0000256" key="5">
    <source>
        <dbReference type="ARBA" id="ARBA00023242"/>
    </source>
</evidence>
<dbReference type="GO" id="GO:0005634">
    <property type="term" value="C:nucleus"/>
    <property type="evidence" value="ECO:0007669"/>
    <property type="project" value="UniProtKB-SubCell"/>
</dbReference>
<dbReference type="InterPro" id="IPR036576">
    <property type="entry name" value="WRKY_dom_sf"/>
</dbReference>
<evidence type="ECO:0000256" key="8">
    <source>
        <dbReference type="SAM" id="MobiDB-lite"/>
    </source>
</evidence>
<organism evidence="10 11">
    <name type="scientific">Malus domestica</name>
    <name type="common">Apple</name>
    <name type="synonym">Pyrus malus</name>
    <dbReference type="NCBI Taxonomy" id="3750"/>
    <lineage>
        <taxon>Eukaryota</taxon>
        <taxon>Viridiplantae</taxon>
        <taxon>Streptophyta</taxon>
        <taxon>Embryophyta</taxon>
        <taxon>Tracheophyta</taxon>
        <taxon>Spermatophyta</taxon>
        <taxon>Magnoliopsida</taxon>
        <taxon>eudicotyledons</taxon>
        <taxon>Gunneridae</taxon>
        <taxon>Pentapetalae</taxon>
        <taxon>rosids</taxon>
        <taxon>fabids</taxon>
        <taxon>Rosales</taxon>
        <taxon>Rosaceae</taxon>
        <taxon>Amygdaloideae</taxon>
        <taxon>Maleae</taxon>
        <taxon>Malus</taxon>
    </lineage>
</organism>
<proteinExistence type="inferred from homology"/>
<feature type="compositionally biased region" description="Polar residues" evidence="8">
    <location>
        <begin position="375"/>
        <end position="385"/>
    </location>
</feature>
<dbReference type="GO" id="GO:0003700">
    <property type="term" value="F:DNA-binding transcription factor activity"/>
    <property type="evidence" value="ECO:0007669"/>
    <property type="project" value="InterPro"/>
</dbReference>
<evidence type="ECO:0000313" key="11">
    <source>
        <dbReference type="Proteomes" id="UP000290289"/>
    </source>
</evidence>
<keyword evidence="5" id="KW-0539">Nucleus</keyword>
<comment type="function">
    <text evidence="6">Transcription factor. Interacts specifically with the W box (5'-(T)TGAC[CT]-3'), a frequently occurring elicitor-responsive cis-acting element.</text>
</comment>
<dbReference type="EMBL" id="RDQH01000336">
    <property type="protein sequence ID" value="RXH86895.1"/>
    <property type="molecule type" value="Genomic_DNA"/>
</dbReference>
<dbReference type="InterPro" id="IPR044810">
    <property type="entry name" value="WRKY_plant"/>
</dbReference>
<feature type="compositionally biased region" description="Polar residues" evidence="8">
    <location>
        <begin position="477"/>
        <end position="486"/>
    </location>
</feature>
<dbReference type="Gene3D" id="2.20.25.80">
    <property type="entry name" value="WRKY domain"/>
    <property type="match status" value="1"/>
</dbReference>
<evidence type="ECO:0000256" key="7">
    <source>
        <dbReference type="ARBA" id="ARBA00060761"/>
    </source>
</evidence>
<evidence type="ECO:0000259" key="9">
    <source>
        <dbReference type="PROSITE" id="PS50811"/>
    </source>
</evidence>
<dbReference type="Proteomes" id="UP000290289">
    <property type="component" value="Chromosome 10"/>
</dbReference>
<dbReference type="InterPro" id="IPR003657">
    <property type="entry name" value="WRKY_dom"/>
</dbReference>
<dbReference type="Pfam" id="PF03106">
    <property type="entry name" value="WRKY"/>
    <property type="match status" value="1"/>
</dbReference>
<dbReference type="PANTHER" id="PTHR32096:SF18">
    <property type="entry name" value="DISEASE RESISTANCE PROTEIN RRS1B-RELATED"/>
    <property type="match status" value="1"/>
</dbReference>
<keyword evidence="11" id="KW-1185">Reference proteome</keyword>
<keyword evidence="4" id="KW-0804">Transcription</keyword>
<comment type="similarity">
    <text evidence="7">Belongs to the WRKY group II-e family.</text>
</comment>
<evidence type="ECO:0000256" key="1">
    <source>
        <dbReference type="ARBA" id="ARBA00004123"/>
    </source>
</evidence>
<keyword evidence="3" id="KW-0238">DNA-binding</keyword>
<gene>
    <name evidence="10" type="ORF">DVH24_022168</name>
</gene>
<evidence type="ECO:0000256" key="4">
    <source>
        <dbReference type="ARBA" id="ARBA00023163"/>
    </source>
</evidence>
<feature type="region of interest" description="Disordered" evidence="8">
    <location>
        <begin position="453"/>
        <end position="493"/>
    </location>
</feature>
<comment type="caution">
    <text evidence="10">The sequence shown here is derived from an EMBL/GenBank/DDBJ whole genome shotgun (WGS) entry which is preliminary data.</text>
</comment>
<accession>A0A498IX33</accession>
<name>A0A498IX33_MALDO</name>
<evidence type="ECO:0000313" key="10">
    <source>
        <dbReference type="EMBL" id="RXH86895.1"/>
    </source>
</evidence>
<dbReference type="SMART" id="SM00774">
    <property type="entry name" value="WRKY"/>
    <property type="match status" value="1"/>
</dbReference>
<reference evidence="10 11" key="1">
    <citation type="submission" date="2018-10" db="EMBL/GenBank/DDBJ databases">
        <title>A high-quality apple genome assembly.</title>
        <authorList>
            <person name="Hu J."/>
        </authorList>
    </citation>
    <scope>NUCLEOTIDE SEQUENCE [LARGE SCALE GENOMIC DNA]</scope>
    <source>
        <strain evidence="11">cv. HFTH1</strain>
        <tissue evidence="10">Young leaf</tissue>
    </source>
</reference>
<feature type="compositionally biased region" description="Polar residues" evidence="8">
    <location>
        <begin position="346"/>
        <end position="360"/>
    </location>
</feature>
<evidence type="ECO:0000256" key="2">
    <source>
        <dbReference type="ARBA" id="ARBA00023015"/>
    </source>
</evidence>
<dbReference type="SUPFAM" id="SSF118290">
    <property type="entry name" value="WRKY DNA-binding domain"/>
    <property type="match status" value="1"/>
</dbReference>
<feature type="region of interest" description="Disordered" evidence="8">
    <location>
        <begin position="312"/>
        <end position="385"/>
    </location>
</feature>
<dbReference type="FunFam" id="2.20.25.80:FF:000005">
    <property type="entry name" value="probable WRKY transcription factor 14"/>
    <property type="match status" value="1"/>
</dbReference>
<dbReference type="GO" id="GO:0000976">
    <property type="term" value="F:transcription cis-regulatory region binding"/>
    <property type="evidence" value="ECO:0007669"/>
    <property type="project" value="TreeGrafter"/>
</dbReference>
<evidence type="ECO:0000256" key="3">
    <source>
        <dbReference type="ARBA" id="ARBA00023125"/>
    </source>
</evidence>
<comment type="subcellular location">
    <subcellularLocation>
        <location evidence="1">Nucleus</location>
    </subcellularLocation>
</comment>
<dbReference type="STRING" id="3750.A0A498IX33"/>
<feature type="domain" description="WRKY" evidence="9">
    <location>
        <begin position="254"/>
        <end position="320"/>
    </location>
</feature>
<sequence>MCSLFVPITRMENYQGDLTDILRAGTTTANVGAYPSDHQEPHADTWHFPSDHPMIFPSSSSAMEEEEAKDNFGDPFSSYMRDPLLNELDISSSSLFSSPSCTARVEEGVTTTTFGGGGGGGGGHHVLSLGHHNHQSGVVVVDGDPIKRPCNIFSQMLQISPSAKVPMSPCDSPVIGGAVSSSPRGIKTSPDSAAMVASDMIINANSSSAAKGCLLANTGMQISSPRNPGIKRRKSQAKKVVCIPAPAAANSRPTGEVVPSDLWAWRKYGQKPIKGSPFPRGYYRCSSSKGCPARKQVERSRTDPNMLVITYTSEHNHPWPTQRNALAGSTRSQPSKNCAAAALKVSPSSSHQAHQKPTSPTKEEQNENMNDDNHVSPTVITAGSNSTVKEEFEGIEKQLEIDHHQQHLGFAYRPSMPNEQSNQSHHPEDFFADLGEIEADPLNLLFSQCFSADEQQQKGGKDAAPSDPFNLFDNWSGDHNTNNTSFGEAKRQL</sequence>
<dbReference type="AlphaFoldDB" id="A0A498IX33"/>
<protein>
    <recommendedName>
        <fullName evidence="9">WRKY domain-containing protein</fullName>
    </recommendedName>
</protein>
<evidence type="ECO:0000256" key="6">
    <source>
        <dbReference type="ARBA" id="ARBA00059805"/>
    </source>
</evidence>